<dbReference type="PANTHER" id="PTHR33978">
    <property type="entry name" value="SERINE/THREONINE-KINASE"/>
    <property type="match status" value="1"/>
</dbReference>
<protein>
    <submittedName>
        <fullName evidence="1">Uncharacterized protein</fullName>
    </submittedName>
</protein>
<dbReference type="PANTHER" id="PTHR33978:SF4">
    <property type="entry name" value="SERINE_THREONINE-KINASE"/>
    <property type="match status" value="1"/>
</dbReference>
<dbReference type="Proteomes" id="UP000233837">
    <property type="component" value="Unassembled WGS sequence"/>
</dbReference>
<evidence type="ECO:0000313" key="1">
    <source>
        <dbReference type="EMBL" id="PKU75217.1"/>
    </source>
</evidence>
<dbReference type="AlphaFoldDB" id="A0A2I0WHS7"/>
<sequence>MDLPCSPAMEVNPLNRYDPNFLWGKPYSKSFKDGLSSNSKLYDSFEVSSIKRQLDSAVAGRCRSDPTLMMIAEGRKKKSKLSRSLQKLLRLVFGFKQGEAAWLERYGYGVDGREEVPESMYPVRWSGGGLASIPEVSEKGMESPDIDYSAVRRAVSERFTSSTSGGAVLLTIPAP</sequence>
<organism evidence="1 2">
    <name type="scientific">Dendrobium catenatum</name>
    <dbReference type="NCBI Taxonomy" id="906689"/>
    <lineage>
        <taxon>Eukaryota</taxon>
        <taxon>Viridiplantae</taxon>
        <taxon>Streptophyta</taxon>
        <taxon>Embryophyta</taxon>
        <taxon>Tracheophyta</taxon>
        <taxon>Spermatophyta</taxon>
        <taxon>Magnoliopsida</taxon>
        <taxon>Liliopsida</taxon>
        <taxon>Asparagales</taxon>
        <taxon>Orchidaceae</taxon>
        <taxon>Epidendroideae</taxon>
        <taxon>Malaxideae</taxon>
        <taxon>Dendrobiinae</taxon>
        <taxon>Dendrobium</taxon>
    </lineage>
</organism>
<name>A0A2I0WHS7_9ASPA</name>
<dbReference type="EMBL" id="KZ502628">
    <property type="protein sequence ID" value="PKU75217.1"/>
    <property type="molecule type" value="Genomic_DNA"/>
</dbReference>
<reference evidence="1 2" key="2">
    <citation type="journal article" date="2017" name="Nature">
        <title>The Apostasia genome and the evolution of orchids.</title>
        <authorList>
            <person name="Zhang G.Q."/>
            <person name="Liu K.W."/>
            <person name="Li Z."/>
            <person name="Lohaus R."/>
            <person name="Hsiao Y.Y."/>
            <person name="Niu S.C."/>
            <person name="Wang J.Y."/>
            <person name="Lin Y.C."/>
            <person name="Xu Q."/>
            <person name="Chen L.J."/>
            <person name="Yoshida K."/>
            <person name="Fujiwara S."/>
            <person name="Wang Z.W."/>
            <person name="Zhang Y.Q."/>
            <person name="Mitsuda N."/>
            <person name="Wang M."/>
            <person name="Liu G.H."/>
            <person name="Pecoraro L."/>
            <person name="Huang H.X."/>
            <person name="Xiao X.J."/>
            <person name="Lin M."/>
            <person name="Wu X.Y."/>
            <person name="Wu W.L."/>
            <person name="Chen Y.Y."/>
            <person name="Chang S.B."/>
            <person name="Sakamoto S."/>
            <person name="Ohme-Takagi M."/>
            <person name="Yagi M."/>
            <person name="Zeng S.J."/>
            <person name="Shen C.Y."/>
            <person name="Yeh C.M."/>
            <person name="Luo Y.B."/>
            <person name="Tsai W.C."/>
            <person name="Van de Peer Y."/>
            <person name="Liu Z.J."/>
        </authorList>
    </citation>
    <scope>NUCLEOTIDE SEQUENCE [LARGE SCALE GENOMIC DNA]</scope>
    <source>
        <tissue evidence="1">The whole plant</tissue>
    </source>
</reference>
<reference evidence="1 2" key="1">
    <citation type="journal article" date="2016" name="Sci. Rep.">
        <title>The Dendrobium catenatum Lindl. genome sequence provides insights into polysaccharide synthase, floral development and adaptive evolution.</title>
        <authorList>
            <person name="Zhang G.Q."/>
            <person name="Xu Q."/>
            <person name="Bian C."/>
            <person name="Tsai W.C."/>
            <person name="Yeh C.M."/>
            <person name="Liu K.W."/>
            <person name="Yoshida K."/>
            <person name="Zhang L.S."/>
            <person name="Chang S.B."/>
            <person name="Chen F."/>
            <person name="Shi Y."/>
            <person name="Su Y.Y."/>
            <person name="Zhang Y.Q."/>
            <person name="Chen L.J."/>
            <person name="Yin Y."/>
            <person name="Lin M."/>
            <person name="Huang H."/>
            <person name="Deng H."/>
            <person name="Wang Z.W."/>
            <person name="Zhu S.L."/>
            <person name="Zhao X."/>
            <person name="Deng C."/>
            <person name="Niu S.C."/>
            <person name="Huang J."/>
            <person name="Wang M."/>
            <person name="Liu G.H."/>
            <person name="Yang H.J."/>
            <person name="Xiao X.J."/>
            <person name="Hsiao Y.Y."/>
            <person name="Wu W.L."/>
            <person name="Chen Y.Y."/>
            <person name="Mitsuda N."/>
            <person name="Ohme-Takagi M."/>
            <person name="Luo Y.B."/>
            <person name="Van de Peer Y."/>
            <person name="Liu Z.J."/>
        </authorList>
    </citation>
    <scope>NUCLEOTIDE SEQUENCE [LARGE SCALE GENOMIC DNA]</scope>
    <source>
        <tissue evidence="1">The whole plant</tissue>
    </source>
</reference>
<proteinExistence type="predicted"/>
<keyword evidence="2" id="KW-1185">Reference proteome</keyword>
<accession>A0A2I0WHS7</accession>
<gene>
    <name evidence="1" type="ORF">MA16_Dca015739</name>
</gene>
<evidence type="ECO:0000313" key="2">
    <source>
        <dbReference type="Proteomes" id="UP000233837"/>
    </source>
</evidence>